<evidence type="ECO:0000313" key="2">
    <source>
        <dbReference type="Proteomes" id="UP001501116"/>
    </source>
</evidence>
<proteinExistence type="predicted"/>
<dbReference type="RefSeq" id="WP_344432159.1">
    <property type="nucleotide sequence ID" value="NZ_BAAANN010000082.1"/>
</dbReference>
<reference evidence="2" key="1">
    <citation type="journal article" date="2019" name="Int. J. Syst. Evol. Microbiol.">
        <title>The Global Catalogue of Microorganisms (GCM) 10K type strain sequencing project: providing services to taxonomists for standard genome sequencing and annotation.</title>
        <authorList>
            <consortium name="The Broad Institute Genomics Platform"/>
            <consortium name="The Broad Institute Genome Sequencing Center for Infectious Disease"/>
            <person name="Wu L."/>
            <person name="Ma J."/>
        </authorList>
    </citation>
    <scope>NUCLEOTIDE SEQUENCE [LARGE SCALE GENOMIC DNA]</scope>
    <source>
        <strain evidence="2">JCM 14545</strain>
    </source>
</reference>
<protein>
    <submittedName>
        <fullName evidence="1">Uncharacterized protein</fullName>
    </submittedName>
</protein>
<comment type="caution">
    <text evidence="1">The sequence shown here is derived from an EMBL/GenBank/DDBJ whole genome shotgun (WGS) entry which is preliminary data.</text>
</comment>
<evidence type="ECO:0000313" key="1">
    <source>
        <dbReference type="EMBL" id="GAA1994524.1"/>
    </source>
</evidence>
<dbReference type="EMBL" id="BAAANN010000082">
    <property type="protein sequence ID" value="GAA1994524.1"/>
    <property type="molecule type" value="Genomic_DNA"/>
</dbReference>
<accession>A0ABP5ECA6</accession>
<name>A0ABP5ECA6_9PSEU</name>
<keyword evidence="2" id="KW-1185">Reference proteome</keyword>
<gene>
    <name evidence="1" type="ORF">GCM10009754_87320</name>
</gene>
<sequence length="133" mass="14214">MKDLSINLAAYRLMVTEEPAVKMRELEDGSSEPVTNQEGEVQFVVTLFVKPKALPGRRQGKGEEIRVNLPADPGEGFVPGTYVELISPVLNSYAIADQKNPGLIAAAGNWFKAEGLKPVSGVSSSADLSGDLQ</sequence>
<organism evidence="1 2">
    <name type="scientific">Amycolatopsis minnesotensis</name>
    <dbReference type="NCBI Taxonomy" id="337894"/>
    <lineage>
        <taxon>Bacteria</taxon>
        <taxon>Bacillati</taxon>
        <taxon>Actinomycetota</taxon>
        <taxon>Actinomycetes</taxon>
        <taxon>Pseudonocardiales</taxon>
        <taxon>Pseudonocardiaceae</taxon>
        <taxon>Amycolatopsis</taxon>
    </lineage>
</organism>
<dbReference type="Proteomes" id="UP001501116">
    <property type="component" value="Unassembled WGS sequence"/>
</dbReference>